<evidence type="ECO:0000313" key="6">
    <source>
        <dbReference type="EMBL" id="SDI93815.1"/>
    </source>
</evidence>
<dbReference type="Gene3D" id="3.40.30.10">
    <property type="entry name" value="Glutaredoxin"/>
    <property type="match status" value="1"/>
</dbReference>
<protein>
    <recommendedName>
        <fullName evidence="2">Thiol:disulfide interchange protein</fullName>
    </recommendedName>
</protein>
<feature type="signal peptide" evidence="4">
    <location>
        <begin position="1"/>
        <end position="19"/>
    </location>
</feature>
<dbReference type="GO" id="GO:0042597">
    <property type="term" value="C:periplasmic space"/>
    <property type="evidence" value="ECO:0007669"/>
    <property type="project" value="UniProtKB-SubCell"/>
</dbReference>
<dbReference type="EMBL" id="FNEM01000004">
    <property type="protein sequence ID" value="SDI93815.1"/>
    <property type="molecule type" value="Genomic_DNA"/>
</dbReference>
<dbReference type="InterPro" id="IPR023205">
    <property type="entry name" value="DsbA/DsbL"/>
</dbReference>
<evidence type="ECO:0000256" key="1">
    <source>
        <dbReference type="ARBA" id="ARBA00022729"/>
    </source>
</evidence>
<dbReference type="CDD" id="cd03019">
    <property type="entry name" value="DsbA_DsbA"/>
    <property type="match status" value="1"/>
</dbReference>
<dbReference type="Pfam" id="PF13462">
    <property type="entry name" value="Thioredoxin_4"/>
    <property type="match status" value="1"/>
</dbReference>
<feature type="domain" description="Thioredoxin-like fold" evidence="5">
    <location>
        <begin position="37"/>
        <end position="191"/>
    </location>
</feature>
<keyword evidence="7" id="KW-1185">Reference proteome</keyword>
<evidence type="ECO:0000256" key="2">
    <source>
        <dbReference type="PIRNR" id="PIRNR001488"/>
    </source>
</evidence>
<dbReference type="InterPro" id="IPR036249">
    <property type="entry name" value="Thioredoxin-like_sf"/>
</dbReference>
<dbReference type="InterPro" id="IPR050824">
    <property type="entry name" value="Thiol_disulfide_DsbA"/>
</dbReference>
<evidence type="ECO:0000256" key="4">
    <source>
        <dbReference type="SAM" id="SignalP"/>
    </source>
</evidence>
<feature type="chain" id="PRO_5011770157" description="Thiol:disulfide interchange protein" evidence="4">
    <location>
        <begin position="20"/>
        <end position="203"/>
    </location>
</feature>
<dbReference type="OrthoDB" id="9784896at2"/>
<dbReference type="PANTHER" id="PTHR35891">
    <property type="entry name" value="THIOL:DISULFIDE INTERCHANGE PROTEIN DSBA"/>
    <property type="match status" value="1"/>
</dbReference>
<dbReference type="RefSeq" id="WP_090363556.1">
    <property type="nucleotide sequence ID" value="NZ_FNEM01000004.1"/>
</dbReference>
<keyword evidence="2" id="KW-0574">Periplasm</keyword>
<gene>
    <name evidence="6" type="ORF">SAMN04488540_10426</name>
</gene>
<feature type="disulfide bond" description="Redox-active" evidence="3">
    <location>
        <begin position="50"/>
        <end position="53"/>
    </location>
</feature>
<name>A0A1G8PNP5_9GAMM</name>
<dbReference type="PANTHER" id="PTHR35891:SF3">
    <property type="entry name" value="THIOL:DISULFIDE INTERCHANGE PROTEIN DSBL"/>
    <property type="match status" value="1"/>
</dbReference>
<dbReference type="Proteomes" id="UP000199527">
    <property type="component" value="Unassembled WGS sequence"/>
</dbReference>
<reference evidence="7" key="1">
    <citation type="submission" date="2016-10" db="EMBL/GenBank/DDBJ databases">
        <authorList>
            <person name="Varghese N."/>
            <person name="Submissions S."/>
        </authorList>
    </citation>
    <scope>NUCLEOTIDE SEQUENCE [LARGE SCALE GENOMIC DNA]</scope>
    <source>
        <strain evidence="7">DSM 23317</strain>
    </source>
</reference>
<keyword evidence="1 4" id="KW-0732">Signal</keyword>
<organism evidence="6 7">
    <name type="scientific">Ferrimonas sediminum</name>
    <dbReference type="NCBI Taxonomy" id="718193"/>
    <lineage>
        <taxon>Bacteria</taxon>
        <taxon>Pseudomonadati</taxon>
        <taxon>Pseudomonadota</taxon>
        <taxon>Gammaproteobacteria</taxon>
        <taxon>Alteromonadales</taxon>
        <taxon>Ferrimonadaceae</taxon>
        <taxon>Ferrimonas</taxon>
    </lineage>
</organism>
<dbReference type="InterPro" id="IPR012336">
    <property type="entry name" value="Thioredoxin-like_fold"/>
</dbReference>
<evidence type="ECO:0000259" key="5">
    <source>
        <dbReference type="Pfam" id="PF13462"/>
    </source>
</evidence>
<comment type="subcellular location">
    <subcellularLocation>
        <location evidence="2">Periplasm</location>
    </subcellularLocation>
</comment>
<proteinExistence type="inferred from homology"/>
<dbReference type="SUPFAM" id="SSF52833">
    <property type="entry name" value="Thioredoxin-like"/>
    <property type="match status" value="1"/>
</dbReference>
<comment type="similarity">
    <text evidence="2">Belongs to the thioredoxin family.</text>
</comment>
<sequence>MKRILTLAAASLLALTAQAAEFSEGKHYIDLKDQGFNAPNQVVKVYSTNCPFCYKYEKAVMPNYIKNLPDGVDYDAYHITTKPPFGLEKATVVAVAKTLGEKQYKKVKMAYYKHIHDDKIKFKSSEEATSFGLKAAGIDAADFEAKKGSAEVSALLTKWDQGLKVAKVKGIPAIVVNGQYLIVTQSITSMKMLDDLTAELLTK</sequence>
<keyword evidence="2" id="KW-1015">Disulfide bond</keyword>
<evidence type="ECO:0000256" key="3">
    <source>
        <dbReference type="PIRSR" id="PIRSR001488-1"/>
    </source>
</evidence>
<dbReference type="PIRSF" id="PIRSF001488">
    <property type="entry name" value="Tdi_protein"/>
    <property type="match status" value="1"/>
</dbReference>
<evidence type="ECO:0000313" key="7">
    <source>
        <dbReference type="Proteomes" id="UP000199527"/>
    </source>
</evidence>
<accession>A0A1G8PNP5</accession>
<dbReference type="AlphaFoldDB" id="A0A1G8PNP5"/>